<organism evidence="3 4">
    <name type="scientific">Pholiota conissans</name>
    <dbReference type="NCBI Taxonomy" id="109636"/>
    <lineage>
        <taxon>Eukaryota</taxon>
        <taxon>Fungi</taxon>
        <taxon>Dikarya</taxon>
        <taxon>Basidiomycota</taxon>
        <taxon>Agaricomycotina</taxon>
        <taxon>Agaricomycetes</taxon>
        <taxon>Agaricomycetidae</taxon>
        <taxon>Agaricales</taxon>
        <taxon>Agaricineae</taxon>
        <taxon>Strophariaceae</taxon>
        <taxon>Pholiota</taxon>
    </lineage>
</organism>
<dbReference type="OrthoDB" id="6017at2759"/>
<gene>
    <name evidence="3" type="ORF">BDN70DRAFT_870008</name>
</gene>
<feature type="region of interest" description="Disordered" evidence="2">
    <location>
        <begin position="35"/>
        <end position="142"/>
    </location>
</feature>
<reference evidence="3" key="1">
    <citation type="submission" date="2020-11" db="EMBL/GenBank/DDBJ databases">
        <authorList>
            <consortium name="DOE Joint Genome Institute"/>
            <person name="Ahrendt S."/>
            <person name="Riley R."/>
            <person name="Andreopoulos W."/>
            <person name="Labutti K."/>
            <person name="Pangilinan J."/>
            <person name="Ruiz-Duenas F.J."/>
            <person name="Barrasa J.M."/>
            <person name="Sanchez-Garcia M."/>
            <person name="Camarero S."/>
            <person name="Miyauchi S."/>
            <person name="Serrano A."/>
            <person name="Linde D."/>
            <person name="Babiker R."/>
            <person name="Drula E."/>
            <person name="Ayuso-Fernandez I."/>
            <person name="Pacheco R."/>
            <person name="Padilla G."/>
            <person name="Ferreira P."/>
            <person name="Barriuso J."/>
            <person name="Kellner H."/>
            <person name="Castanera R."/>
            <person name="Alfaro M."/>
            <person name="Ramirez L."/>
            <person name="Pisabarro A.G."/>
            <person name="Kuo A."/>
            <person name="Tritt A."/>
            <person name="Lipzen A."/>
            <person name="He G."/>
            <person name="Yan M."/>
            <person name="Ng V."/>
            <person name="Cullen D."/>
            <person name="Martin F."/>
            <person name="Rosso M.-N."/>
            <person name="Henrissat B."/>
            <person name="Hibbett D."/>
            <person name="Martinez A.T."/>
            <person name="Grigoriev I.V."/>
        </authorList>
    </citation>
    <scope>NUCLEOTIDE SEQUENCE</scope>
    <source>
        <strain evidence="3">CIRM-BRFM 674</strain>
    </source>
</reference>
<keyword evidence="4" id="KW-1185">Reference proteome</keyword>
<dbReference type="EMBL" id="MU155130">
    <property type="protein sequence ID" value="KAF9486463.1"/>
    <property type="molecule type" value="Genomic_DNA"/>
</dbReference>
<dbReference type="Proteomes" id="UP000807469">
    <property type="component" value="Unassembled WGS sequence"/>
</dbReference>
<name>A0A9P5ZG25_9AGAR</name>
<evidence type="ECO:0000256" key="1">
    <source>
        <dbReference type="SAM" id="Coils"/>
    </source>
</evidence>
<dbReference type="AlphaFoldDB" id="A0A9P5ZG25"/>
<comment type="caution">
    <text evidence="3">The sequence shown here is derived from an EMBL/GenBank/DDBJ whole genome shotgun (WGS) entry which is preliminary data.</text>
</comment>
<accession>A0A9P5ZG25</accession>
<feature type="compositionally biased region" description="Polar residues" evidence="2">
    <location>
        <begin position="321"/>
        <end position="332"/>
    </location>
</feature>
<feature type="region of interest" description="Disordered" evidence="2">
    <location>
        <begin position="313"/>
        <end position="334"/>
    </location>
</feature>
<feature type="compositionally biased region" description="Polar residues" evidence="2">
    <location>
        <begin position="237"/>
        <end position="248"/>
    </location>
</feature>
<evidence type="ECO:0000313" key="4">
    <source>
        <dbReference type="Proteomes" id="UP000807469"/>
    </source>
</evidence>
<proteinExistence type="predicted"/>
<feature type="region of interest" description="Disordered" evidence="2">
    <location>
        <begin position="237"/>
        <end position="289"/>
    </location>
</feature>
<feature type="coiled-coil region" evidence="1">
    <location>
        <begin position="624"/>
        <end position="686"/>
    </location>
</feature>
<evidence type="ECO:0000313" key="3">
    <source>
        <dbReference type="EMBL" id="KAF9486463.1"/>
    </source>
</evidence>
<keyword evidence="1" id="KW-0175">Coiled coil</keyword>
<feature type="compositionally biased region" description="Basic and acidic residues" evidence="2">
    <location>
        <begin position="258"/>
        <end position="270"/>
    </location>
</feature>
<feature type="compositionally biased region" description="Basic and acidic residues" evidence="2">
    <location>
        <begin position="92"/>
        <end position="116"/>
    </location>
</feature>
<feature type="compositionally biased region" description="Polar residues" evidence="2">
    <location>
        <begin position="125"/>
        <end position="142"/>
    </location>
</feature>
<protein>
    <submittedName>
        <fullName evidence="3">Uncharacterized protein</fullName>
    </submittedName>
</protein>
<evidence type="ECO:0000256" key="2">
    <source>
        <dbReference type="SAM" id="MobiDB-lite"/>
    </source>
</evidence>
<sequence length="764" mass="84516">MRNNIRCNYFDNDGKLLNPKHLRHLNDKCSYAHPDTPAWNNARPSIVHRRPSPDFNSDAWAPDGPSTNTSSRPLKSANEIDLAPTGRVWGKSNEERTAQKRDSQPDIRGDLSKHADALSPPRADTTGNNSAQPQNESSTSWADTLSKAAEKGFLTSTWGSNNGQDGWGSAAGSWGATNATGNAFGKDTITGSVGWGNSGEWDSRLDSATNDQPSAVVTLAGGQDTARDNGGWDTQSFSAKPDQITSNAPWGDANKGPAIDKGRRKDDIIMRDPSPLKPPPSVSTPSFSSRVFDNHTMKLLPDISRLATPHGRSAFSPAPSMGSTSTTMSKPSQRPVMKALAKLPFAEAARIAITGDKEFASGASSPPSPSVQKSYKGFKGRIQLYTDIVSSIQEVVVFEVVLQRMQAEDMRWKRMQTSEIYAHPTMKTRSILEAQRVQSAFKLNEVKAARDRALKHLAKLPELPTMVNEIKASDLDKDTIHGYTIELKEWLRDLEEHQTLLKERQKEQVKQVKLSNAEPCLDGQPNPEMQSLQSILQQEPWSWNELKAATAVFEAVLQDAEELVLQQSFTKLNELCSDPMDVDAMLPTDANYGRSSTSANKTVQNLILGLDVNEQKLQVQVAKAAKAILTVDELQQKIKSLREERKKMDTICNEVEAQFSEFDQCKENKAVEIQALTEQIQNLSLHPRPAPQSTPLSPIKVDELLDYIHPIIVQHVKDDLMKILQNLFMRCQENQELVAQEIDKMLKPVLASTELICQHASTST</sequence>